<feature type="transmembrane region" description="Helical" evidence="4">
    <location>
        <begin position="265"/>
        <end position="290"/>
    </location>
</feature>
<dbReference type="InterPro" id="IPR050498">
    <property type="entry name" value="Ycf3"/>
</dbReference>
<gene>
    <name evidence="5" type="ORF">K239x_23030</name>
</gene>
<feature type="transmembrane region" description="Helical" evidence="4">
    <location>
        <begin position="242"/>
        <end position="259"/>
    </location>
</feature>
<dbReference type="PANTHER" id="PTHR44858">
    <property type="entry name" value="TETRATRICOPEPTIDE REPEAT PROTEIN 6"/>
    <property type="match status" value="1"/>
</dbReference>
<evidence type="ECO:0000313" key="6">
    <source>
        <dbReference type="Proteomes" id="UP000319817"/>
    </source>
</evidence>
<feature type="repeat" description="TPR" evidence="3">
    <location>
        <begin position="70"/>
        <end position="103"/>
    </location>
</feature>
<sequence length="419" mass="47142">MNQHIERAQLLIQQDRFEQAEDSLRQALADDPQNGYAHSLLAICMMRDRDQLLAATQEAEQGIHCEPEFSFSYYAHSMVMQKRGQYDAAMQSVKRAIEIDPTDAAFHASQAGLFAHSDKWAECLEATETGLSFDPENQQCASLRSHALERLGRVTDALEEAERAARQDPDSPHAHSSRGWALLNKGDHRGAQQAFREALRLDPSDEFSRRGMISSLNSNNFLFRNFYRFMLMMSRLDQRTQWGLIIGLWIGIRVLGSLAQKHEWLGPWVLPISICYLLFVMMSWIANPLFNTFLRFHPFGKHLLSTKEKWASNSIAIAFGVGALGAAACLAQMDWIGAVLVFVFAIYLTIPLSVPFNTSAKWATQVAALIAGAFSLIYLGIVAGIVADFIKVQWIQIYQFGILIYCFAAQKLLSAEDRV</sequence>
<dbReference type="InterPro" id="IPR019734">
    <property type="entry name" value="TPR_rpt"/>
</dbReference>
<dbReference type="PANTHER" id="PTHR44858:SF1">
    <property type="entry name" value="UDP-N-ACETYLGLUCOSAMINE--PEPTIDE N-ACETYLGLUCOSAMINYLTRANSFERASE SPINDLY-RELATED"/>
    <property type="match status" value="1"/>
</dbReference>
<keyword evidence="2 3" id="KW-0802">TPR repeat</keyword>
<dbReference type="SUPFAM" id="SSF48452">
    <property type="entry name" value="TPR-like"/>
    <property type="match status" value="2"/>
</dbReference>
<dbReference type="Proteomes" id="UP000319817">
    <property type="component" value="Chromosome"/>
</dbReference>
<keyword evidence="4" id="KW-0812">Transmembrane</keyword>
<keyword evidence="4" id="KW-1133">Transmembrane helix</keyword>
<accession>A0A517NTA1</accession>
<dbReference type="RefSeq" id="WP_145417869.1">
    <property type="nucleotide sequence ID" value="NZ_CP036526.1"/>
</dbReference>
<feature type="transmembrane region" description="Helical" evidence="4">
    <location>
        <begin position="310"/>
        <end position="329"/>
    </location>
</feature>
<dbReference type="PROSITE" id="PS50005">
    <property type="entry name" value="TPR"/>
    <property type="match status" value="2"/>
</dbReference>
<evidence type="ECO:0000313" key="5">
    <source>
        <dbReference type="EMBL" id="QDT10347.1"/>
    </source>
</evidence>
<dbReference type="Pfam" id="PF13181">
    <property type="entry name" value="TPR_8"/>
    <property type="match status" value="1"/>
</dbReference>
<protein>
    <submittedName>
        <fullName evidence="5">Tetratricopeptide repeat protein</fullName>
    </submittedName>
</protein>
<dbReference type="InterPro" id="IPR011990">
    <property type="entry name" value="TPR-like_helical_dom_sf"/>
</dbReference>
<feature type="repeat" description="TPR" evidence="3">
    <location>
        <begin position="172"/>
        <end position="205"/>
    </location>
</feature>
<keyword evidence="4" id="KW-0472">Membrane</keyword>
<dbReference type="AlphaFoldDB" id="A0A517NTA1"/>
<feature type="transmembrane region" description="Helical" evidence="4">
    <location>
        <begin position="335"/>
        <end position="354"/>
    </location>
</feature>
<dbReference type="Pfam" id="PF13432">
    <property type="entry name" value="TPR_16"/>
    <property type="match status" value="2"/>
</dbReference>
<dbReference type="EMBL" id="CP036526">
    <property type="protein sequence ID" value="QDT10347.1"/>
    <property type="molecule type" value="Genomic_DNA"/>
</dbReference>
<evidence type="ECO:0000256" key="3">
    <source>
        <dbReference type="PROSITE-ProRule" id="PRU00339"/>
    </source>
</evidence>
<keyword evidence="1" id="KW-0677">Repeat</keyword>
<dbReference type="OrthoDB" id="267088at2"/>
<proteinExistence type="predicted"/>
<name>A0A517NTA1_9BACT</name>
<dbReference type="SMART" id="SM00028">
    <property type="entry name" value="TPR"/>
    <property type="match status" value="4"/>
</dbReference>
<organism evidence="5 6">
    <name type="scientific">Stieleria marina</name>
    <dbReference type="NCBI Taxonomy" id="1930275"/>
    <lineage>
        <taxon>Bacteria</taxon>
        <taxon>Pseudomonadati</taxon>
        <taxon>Planctomycetota</taxon>
        <taxon>Planctomycetia</taxon>
        <taxon>Pirellulales</taxon>
        <taxon>Pirellulaceae</taxon>
        <taxon>Stieleria</taxon>
    </lineage>
</organism>
<evidence type="ECO:0000256" key="2">
    <source>
        <dbReference type="ARBA" id="ARBA00022803"/>
    </source>
</evidence>
<reference evidence="5 6" key="1">
    <citation type="submission" date="2019-02" db="EMBL/GenBank/DDBJ databases">
        <title>Deep-cultivation of Planctomycetes and their phenomic and genomic characterization uncovers novel biology.</title>
        <authorList>
            <person name="Wiegand S."/>
            <person name="Jogler M."/>
            <person name="Boedeker C."/>
            <person name="Pinto D."/>
            <person name="Vollmers J."/>
            <person name="Rivas-Marin E."/>
            <person name="Kohn T."/>
            <person name="Peeters S.H."/>
            <person name="Heuer A."/>
            <person name="Rast P."/>
            <person name="Oberbeckmann S."/>
            <person name="Bunk B."/>
            <person name="Jeske O."/>
            <person name="Meyerdierks A."/>
            <person name="Storesund J.E."/>
            <person name="Kallscheuer N."/>
            <person name="Luecker S."/>
            <person name="Lage O.M."/>
            <person name="Pohl T."/>
            <person name="Merkel B.J."/>
            <person name="Hornburger P."/>
            <person name="Mueller R.-W."/>
            <person name="Bruemmer F."/>
            <person name="Labrenz M."/>
            <person name="Spormann A.M."/>
            <person name="Op den Camp H."/>
            <person name="Overmann J."/>
            <person name="Amann R."/>
            <person name="Jetten M.S.M."/>
            <person name="Mascher T."/>
            <person name="Medema M.H."/>
            <person name="Devos D.P."/>
            <person name="Kaster A.-K."/>
            <person name="Ovreas L."/>
            <person name="Rohde M."/>
            <person name="Galperin M.Y."/>
            <person name="Jogler C."/>
        </authorList>
    </citation>
    <scope>NUCLEOTIDE SEQUENCE [LARGE SCALE GENOMIC DNA]</scope>
    <source>
        <strain evidence="5 6">K23_9</strain>
    </source>
</reference>
<evidence type="ECO:0000256" key="1">
    <source>
        <dbReference type="ARBA" id="ARBA00022737"/>
    </source>
</evidence>
<keyword evidence="6" id="KW-1185">Reference proteome</keyword>
<evidence type="ECO:0000256" key="4">
    <source>
        <dbReference type="SAM" id="Phobius"/>
    </source>
</evidence>
<dbReference type="Gene3D" id="1.25.40.10">
    <property type="entry name" value="Tetratricopeptide repeat domain"/>
    <property type="match status" value="2"/>
</dbReference>
<feature type="transmembrane region" description="Helical" evidence="4">
    <location>
        <begin position="366"/>
        <end position="387"/>
    </location>
</feature>